<evidence type="ECO:0000256" key="1">
    <source>
        <dbReference type="SAM" id="MobiDB-lite"/>
    </source>
</evidence>
<comment type="caution">
    <text evidence="2">The sequence shown here is derived from an EMBL/GenBank/DDBJ whole genome shotgun (WGS) entry which is preliminary data.</text>
</comment>
<feature type="region of interest" description="Disordered" evidence="1">
    <location>
        <begin position="263"/>
        <end position="324"/>
    </location>
</feature>
<name>A0AAD7GTK8_MYCRO</name>
<sequence>MPYQQSWKAGGDTSRVLSDLQEQLADNVEAGKADVTKEVLVGSRQCHGIRATNKSAAMDGQQTANAIGEMGTYQEQLGLGRSKIVQLQIFGLRTMSKEKKAAMSYENYKYNIHKLKGCEIVNWPADVNMMHPSKMAAVWKCLLARTSLMLNIAESMLRNRVLAQCALGIETPGGLVSLLAALLQGSDSPYFVFAHIPVGDLPSSAYHHLPLLELLPSSPKVLRVGPGVARAVVACQICNNFKAGRIYWCHMLKAEHTQLLKEHVGSGSSGKKKGKGTVKSMGQGAGKGKARVAAAESNKDEESDKESKEGNNENEDEDEDECTAATTSSAFMPISCMPTAGAFTPASSAFAPPSSPLPPPPPPPSDAFRTAASPILYLTNSNDKMLHTASPINIGNAPALDYAFLNSLGLVLPTNAVAAPIFATSNLTTTTPTVEIGRNKYSTEPDNNIF</sequence>
<evidence type="ECO:0000313" key="2">
    <source>
        <dbReference type="EMBL" id="KAJ7704910.1"/>
    </source>
</evidence>
<dbReference type="EMBL" id="JARKIE010000009">
    <property type="protein sequence ID" value="KAJ7704910.1"/>
    <property type="molecule type" value="Genomic_DNA"/>
</dbReference>
<dbReference type="AlphaFoldDB" id="A0AAD7GTK8"/>
<gene>
    <name evidence="2" type="ORF">B0H17DRAFT_1126533</name>
</gene>
<dbReference type="Proteomes" id="UP001221757">
    <property type="component" value="Unassembled WGS sequence"/>
</dbReference>
<accession>A0AAD7GTK8</accession>
<reference evidence="2" key="1">
    <citation type="submission" date="2023-03" db="EMBL/GenBank/DDBJ databases">
        <title>Massive genome expansion in bonnet fungi (Mycena s.s.) driven by repeated elements and novel gene families across ecological guilds.</title>
        <authorList>
            <consortium name="Lawrence Berkeley National Laboratory"/>
            <person name="Harder C.B."/>
            <person name="Miyauchi S."/>
            <person name="Viragh M."/>
            <person name="Kuo A."/>
            <person name="Thoen E."/>
            <person name="Andreopoulos B."/>
            <person name="Lu D."/>
            <person name="Skrede I."/>
            <person name="Drula E."/>
            <person name="Henrissat B."/>
            <person name="Morin E."/>
            <person name="Kohler A."/>
            <person name="Barry K."/>
            <person name="LaButti K."/>
            <person name="Morin E."/>
            <person name="Salamov A."/>
            <person name="Lipzen A."/>
            <person name="Mereny Z."/>
            <person name="Hegedus B."/>
            <person name="Baldrian P."/>
            <person name="Stursova M."/>
            <person name="Weitz H."/>
            <person name="Taylor A."/>
            <person name="Grigoriev I.V."/>
            <person name="Nagy L.G."/>
            <person name="Martin F."/>
            <person name="Kauserud H."/>
        </authorList>
    </citation>
    <scope>NUCLEOTIDE SEQUENCE</scope>
    <source>
        <strain evidence="2">CBHHK067</strain>
    </source>
</reference>
<keyword evidence="3" id="KW-1185">Reference proteome</keyword>
<feature type="compositionally biased region" description="Basic and acidic residues" evidence="1">
    <location>
        <begin position="297"/>
        <end position="311"/>
    </location>
</feature>
<evidence type="ECO:0000313" key="3">
    <source>
        <dbReference type="Proteomes" id="UP001221757"/>
    </source>
</evidence>
<organism evidence="2 3">
    <name type="scientific">Mycena rosella</name>
    <name type="common">Pink bonnet</name>
    <name type="synonym">Agaricus rosellus</name>
    <dbReference type="NCBI Taxonomy" id="1033263"/>
    <lineage>
        <taxon>Eukaryota</taxon>
        <taxon>Fungi</taxon>
        <taxon>Dikarya</taxon>
        <taxon>Basidiomycota</taxon>
        <taxon>Agaricomycotina</taxon>
        <taxon>Agaricomycetes</taxon>
        <taxon>Agaricomycetidae</taxon>
        <taxon>Agaricales</taxon>
        <taxon>Marasmiineae</taxon>
        <taxon>Mycenaceae</taxon>
        <taxon>Mycena</taxon>
    </lineage>
</organism>
<proteinExistence type="predicted"/>
<feature type="compositionally biased region" description="Acidic residues" evidence="1">
    <location>
        <begin position="312"/>
        <end position="322"/>
    </location>
</feature>
<protein>
    <submittedName>
        <fullName evidence="2">Uncharacterized protein</fullName>
    </submittedName>
</protein>